<dbReference type="AlphaFoldDB" id="F0SU62"/>
<dbReference type="OrthoDB" id="9788289at2"/>
<accession>F0SU62</accession>
<feature type="region of interest" description="Disordered" evidence="2">
    <location>
        <begin position="70"/>
        <end position="107"/>
    </location>
</feature>
<reference evidence="4" key="2">
    <citation type="submission" date="2011-02" db="EMBL/GenBank/DDBJ databases">
        <title>The complete genome of Syntrophobotulus glycolicus DSM 8271.</title>
        <authorList>
            <person name="Lucas S."/>
            <person name="Copeland A."/>
            <person name="Lapidus A."/>
            <person name="Bruce D."/>
            <person name="Goodwin L."/>
            <person name="Pitluck S."/>
            <person name="Kyrpides N."/>
            <person name="Mavromatis K."/>
            <person name="Pagani I."/>
            <person name="Ivanova N."/>
            <person name="Mikhailova N."/>
            <person name="Chertkov O."/>
            <person name="Held B."/>
            <person name="Detter J.C."/>
            <person name="Tapia R."/>
            <person name="Han C."/>
            <person name="Land M."/>
            <person name="Hauser L."/>
            <person name="Markowitz V."/>
            <person name="Cheng J.-F."/>
            <person name="Hugenholtz P."/>
            <person name="Woyke T."/>
            <person name="Wu D."/>
            <person name="Spring S."/>
            <person name="Schroeder M."/>
            <person name="Brambilla E."/>
            <person name="Klenk H.-P."/>
            <person name="Eisen J.A."/>
        </authorList>
    </citation>
    <scope>NUCLEOTIDE SEQUENCE [LARGE SCALE GENOMIC DNA]</scope>
    <source>
        <strain evidence="4">DSM 8271 / FlGlyR</strain>
    </source>
</reference>
<sequence>MAIFRDLSPIDHDRSVEDRRRHRRLVENSIKKNLADIISEESIIGESKNKKIKIPVRGVKEYEFIYGKNSGGVGSGDGSEKRGDKIGSARERRQGGDGGAGNQEGEDIYETEVTIEDVINYLFEDLDLPDLNKAKASEEIRASARKKSGYQRKGIPPRLAKKRSMAEKIKRRQGLKKALREENPAEDDREGRENAEAERFPFIEEDLRYQRMKETVRKKSNAVVFCLMDVSGSMDQTRKYLARSFFFLLCQFIQMKYDGVDVVFIAHTTTAAEVSEREFFHKAESGGTNISSAYAKALEIIEKRYPVEQWNIYAFHVSDGENWEQDNEKAVRYAQELCLLCNLFAFAEVLPSAYYTDTIIKVFRARIKADHYLTASIQEKEDLWPALKKILKKELEAG</sequence>
<dbReference type="CDD" id="cd00198">
    <property type="entry name" value="vWFA"/>
    <property type="match status" value="1"/>
</dbReference>
<dbReference type="Proteomes" id="UP000007488">
    <property type="component" value="Chromosome"/>
</dbReference>
<dbReference type="HAMAP" id="MF_01232">
    <property type="entry name" value="UPF0229"/>
    <property type="match status" value="1"/>
</dbReference>
<proteinExistence type="inferred from homology"/>
<evidence type="ECO:0000256" key="1">
    <source>
        <dbReference type="HAMAP-Rule" id="MF_01232"/>
    </source>
</evidence>
<name>F0SU62_SYNGF</name>
<dbReference type="STRING" id="645991.Sgly_1120"/>
<evidence type="ECO:0000256" key="2">
    <source>
        <dbReference type="SAM" id="MobiDB-lite"/>
    </source>
</evidence>
<evidence type="ECO:0000313" key="3">
    <source>
        <dbReference type="EMBL" id="ADY55445.1"/>
    </source>
</evidence>
<dbReference type="InterPro" id="IPR014230">
    <property type="entry name" value="Spore_YhbH"/>
</dbReference>
<dbReference type="PANTHER" id="PTHR30510:SF2">
    <property type="entry name" value="UPF0229 PROTEIN YEAH"/>
    <property type="match status" value="1"/>
</dbReference>
<dbReference type="KEGG" id="sgy:Sgly_1120"/>
<dbReference type="EMBL" id="CP002547">
    <property type="protein sequence ID" value="ADY55445.1"/>
    <property type="molecule type" value="Genomic_DNA"/>
</dbReference>
<dbReference type="SUPFAM" id="SSF53300">
    <property type="entry name" value="vWA-like"/>
    <property type="match status" value="1"/>
</dbReference>
<dbReference type="HOGENOM" id="CLU_049702_2_0_9"/>
<feature type="compositionally biased region" description="Basic and acidic residues" evidence="2">
    <location>
        <begin position="78"/>
        <end position="95"/>
    </location>
</feature>
<dbReference type="InterPro" id="IPR036465">
    <property type="entry name" value="vWFA_dom_sf"/>
</dbReference>
<dbReference type="eggNOG" id="COG2718">
    <property type="taxonomic scope" value="Bacteria"/>
</dbReference>
<comment type="similarity">
    <text evidence="1">Belongs to the UPF0229 family.</text>
</comment>
<dbReference type="PANTHER" id="PTHR30510">
    <property type="entry name" value="UPF0229 PROTEIN YEAH"/>
    <property type="match status" value="1"/>
</dbReference>
<keyword evidence="4" id="KW-1185">Reference proteome</keyword>
<dbReference type="RefSeq" id="WP_013624315.1">
    <property type="nucleotide sequence ID" value="NC_015172.1"/>
</dbReference>
<evidence type="ECO:0000313" key="4">
    <source>
        <dbReference type="Proteomes" id="UP000007488"/>
    </source>
</evidence>
<dbReference type="InterPro" id="IPR006698">
    <property type="entry name" value="UPF0229"/>
</dbReference>
<protein>
    <recommendedName>
        <fullName evidence="1">UPF0229 protein Sgly_1120</fullName>
    </recommendedName>
</protein>
<reference evidence="3 4" key="1">
    <citation type="journal article" date="2011" name="Stand. Genomic Sci.">
        <title>Complete genome sequence of Syntrophobotulus glycolicus type strain (FlGlyR).</title>
        <authorList>
            <person name="Han C."/>
            <person name="Mwirichia R."/>
            <person name="Chertkov O."/>
            <person name="Held B."/>
            <person name="Lapidus A."/>
            <person name="Nolan M."/>
            <person name="Lucas S."/>
            <person name="Hammon N."/>
            <person name="Deshpande S."/>
            <person name="Cheng J.F."/>
            <person name="Tapia R."/>
            <person name="Goodwin L."/>
            <person name="Pitluck S."/>
            <person name="Huntemann M."/>
            <person name="Liolios K."/>
            <person name="Ivanova N."/>
            <person name="Pagani I."/>
            <person name="Mavromatis K."/>
            <person name="Ovchinikova G."/>
            <person name="Pati A."/>
            <person name="Chen A."/>
            <person name="Palaniappan K."/>
            <person name="Land M."/>
            <person name="Hauser L."/>
            <person name="Brambilla E.M."/>
            <person name="Rohde M."/>
            <person name="Spring S."/>
            <person name="Sikorski J."/>
            <person name="Goker M."/>
            <person name="Woyke T."/>
            <person name="Bristow J."/>
            <person name="Eisen J.A."/>
            <person name="Markowitz V."/>
            <person name="Hugenholtz P."/>
            <person name="Kyrpides N.C."/>
            <person name="Klenk H.P."/>
            <person name="Detter J.C."/>
        </authorList>
    </citation>
    <scope>NUCLEOTIDE SEQUENCE [LARGE SCALE GENOMIC DNA]</scope>
    <source>
        <strain evidence="4">DSM 8271 / FlGlyR</strain>
    </source>
</reference>
<organism evidence="3 4">
    <name type="scientific">Syntrophobotulus glycolicus (strain DSM 8271 / FlGlyR)</name>
    <dbReference type="NCBI Taxonomy" id="645991"/>
    <lineage>
        <taxon>Bacteria</taxon>
        <taxon>Bacillati</taxon>
        <taxon>Bacillota</taxon>
        <taxon>Clostridia</taxon>
        <taxon>Eubacteriales</taxon>
        <taxon>Desulfitobacteriaceae</taxon>
        <taxon>Syntrophobotulus</taxon>
    </lineage>
</organism>
<dbReference type="Gene3D" id="3.40.50.410">
    <property type="entry name" value="von Willebrand factor, type A domain"/>
    <property type="match status" value="1"/>
</dbReference>
<gene>
    <name evidence="3" type="ordered locus">Sgly_1120</name>
</gene>
<dbReference type="Pfam" id="PF04285">
    <property type="entry name" value="DUF444"/>
    <property type="match status" value="1"/>
</dbReference>
<dbReference type="NCBIfam" id="TIGR02877">
    <property type="entry name" value="spore_yhbH"/>
    <property type="match status" value="1"/>
</dbReference>
<feature type="region of interest" description="Disordered" evidence="2">
    <location>
        <begin position="171"/>
        <end position="196"/>
    </location>
</feature>